<dbReference type="InterPro" id="IPR011054">
    <property type="entry name" value="Rudment_hybrid_motif"/>
</dbReference>
<dbReference type="GO" id="GO:0004736">
    <property type="term" value="F:pyruvate carboxylase activity"/>
    <property type="evidence" value="ECO:0007669"/>
    <property type="project" value="TreeGrafter"/>
</dbReference>
<dbReference type="EMBL" id="RJVU01035392">
    <property type="protein sequence ID" value="ROL47684.1"/>
    <property type="molecule type" value="Genomic_DNA"/>
</dbReference>
<dbReference type="Gene3D" id="3.30.470.20">
    <property type="entry name" value="ATP-grasp fold, B domain"/>
    <property type="match status" value="1"/>
</dbReference>
<dbReference type="AlphaFoldDB" id="A0A3N0YNE4"/>
<gene>
    <name evidence="1" type="ORF">DPX16_13399</name>
</gene>
<reference evidence="1 2" key="1">
    <citation type="submission" date="2018-10" db="EMBL/GenBank/DDBJ databases">
        <title>Genome assembly for a Yunnan-Guizhou Plateau 3E fish, Anabarilius grahami (Regan), and its evolutionary and genetic applications.</title>
        <authorList>
            <person name="Jiang W."/>
        </authorList>
    </citation>
    <scope>NUCLEOTIDE SEQUENCE [LARGE SCALE GENOMIC DNA]</scope>
    <source>
        <strain evidence="1">AG-KIZ</strain>
        <tissue evidence="1">Muscle</tissue>
    </source>
</reference>
<keyword evidence="2" id="KW-1185">Reference proteome</keyword>
<dbReference type="OrthoDB" id="196847at2759"/>
<sequence length="185" mass="20446">MDRGTSACRTVSGERVDLVHAQLRVCEGRSLPELGLKQDKIRINGYAIQCRVTTEDPARGFQPDTGRLEILTDDGAFPHALHPRYESETIPTLAFPRHSSVGVCCCLIQRCKLPPPPHNLKQYSSIKSHIAKLSFPDMCTWRRLGTGCYCGGCIGILETAVASQAIYKHYWRGGKTPPRTTAHGV</sequence>
<protein>
    <submittedName>
        <fullName evidence="1">Pyruvate carboxylase, mitochondrial</fullName>
    </submittedName>
</protein>
<accession>A0A3N0YNE4</accession>
<keyword evidence="1" id="KW-0670">Pyruvate</keyword>
<dbReference type="PANTHER" id="PTHR43778:SF2">
    <property type="entry name" value="PYRUVATE CARBOXYLASE, MITOCHONDRIAL"/>
    <property type="match status" value="1"/>
</dbReference>
<name>A0A3N0YNE4_ANAGA</name>
<dbReference type="GO" id="GO:0006094">
    <property type="term" value="P:gluconeogenesis"/>
    <property type="evidence" value="ECO:0007669"/>
    <property type="project" value="TreeGrafter"/>
</dbReference>
<dbReference type="PANTHER" id="PTHR43778">
    <property type="entry name" value="PYRUVATE CARBOXYLASE"/>
    <property type="match status" value="1"/>
</dbReference>
<comment type="caution">
    <text evidence="1">The sequence shown here is derived from an EMBL/GenBank/DDBJ whole genome shotgun (WGS) entry which is preliminary data.</text>
</comment>
<dbReference type="SUPFAM" id="SSF51246">
    <property type="entry name" value="Rudiment single hybrid motif"/>
    <property type="match status" value="1"/>
</dbReference>
<dbReference type="Proteomes" id="UP000281406">
    <property type="component" value="Unassembled WGS sequence"/>
</dbReference>
<evidence type="ECO:0000313" key="1">
    <source>
        <dbReference type="EMBL" id="ROL47684.1"/>
    </source>
</evidence>
<proteinExistence type="predicted"/>
<organism evidence="1 2">
    <name type="scientific">Anabarilius grahami</name>
    <name type="common">Kanglang fish</name>
    <name type="synonym">Barilius grahami</name>
    <dbReference type="NCBI Taxonomy" id="495550"/>
    <lineage>
        <taxon>Eukaryota</taxon>
        <taxon>Metazoa</taxon>
        <taxon>Chordata</taxon>
        <taxon>Craniata</taxon>
        <taxon>Vertebrata</taxon>
        <taxon>Euteleostomi</taxon>
        <taxon>Actinopterygii</taxon>
        <taxon>Neopterygii</taxon>
        <taxon>Teleostei</taxon>
        <taxon>Ostariophysi</taxon>
        <taxon>Cypriniformes</taxon>
        <taxon>Xenocyprididae</taxon>
        <taxon>Xenocypridinae</taxon>
        <taxon>Xenocypridinae incertae sedis</taxon>
        <taxon>Anabarilius</taxon>
    </lineage>
</organism>
<dbReference type="GO" id="GO:0005737">
    <property type="term" value="C:cytoplasm"/>
    <property type="evidence" value="ECO:0007669"/>
    <property type="project" value="TreeGrafter"/>
</dbReference>
<dbReference type="InterPro" id="IPR055268">
    <property type="entry name" value="PCB-like"/>
</dbReference>
<evidence type="ECO:0000313" key="2">
    <source>
        <dbReference type="Proteomes" id="UP000281406"/>
    </source>
</evidence>